<feature type="region of interest" description="Disordered" evidence="1">
    <location>
        <begin position="29"/>
        <end position="66"/>
    </location>
</feature>
<dbReference type="Proteomes" id="UP000708208">
    <property type="component" value="Unassembled WGS sequence"/>
</dbReference>
<keyword evidence="3" id="KW-1185">Reference proteome</keyword>
<name>A0A8J2PDQ7_9HEXA</name>
<feature type="region of interest" description="Disordered" evidence="1">
    <location>
        <begin position="108"/>
        <end position="137"/>
    </location>
</feature>
<accession>A0A8J2PDQ7</accession>
<evidence type="ECO:0000256" key="1">
    <source>
        <dbReference type="SAM" id="MobiDB-lite"/>
    </source>
</evidence>
<dbReference type="EMBL" id="CAJVCH010405184">
    <property type="protein sequence ID" value="CAG7817843.1"/>
    <property type="molecule type" value="Genomic_DNA"/>
</dbReference>
<evidence type="ECO:0000313" key="2">
    <source>
        <dbReference type="EMBL" id="CAG7817843.1"/>
    </source>
</evidence>
<sequence>QIAHLQLTEKKLADKRKSEEKQVQAKIAKLAITSPSHKAEFPALQPETPSTSHTNQHSPSDTTNPFPYFEDIAFIKCENVDTESNNDRFLDEAVKEEDEERYAQFYAETAVEYGSESEKSDDEYPEDAGYQRKNDNL</sequence>
<feature type="compositionally biased region" description="Basic and acidic residues" evidence="1">
    <location>
        <begin position="7"/>
        <end position="20"/>
    </location>
</feature>
<proteinExistence type="predicted"/>
<feature type="non-terminal residue" evidence="2">
    <location>
        <position position="1"/>
    </location>
</feature>
<protein>
    <submittedName>
        <fullName evidence="2">Uncharacterized protein</fullName>
    </submittedName>
</protein>
<comment type="caution">
    <text evidence="2">The sequence shown here is derived from an EMBL/GenBank/DDBJ whole genome shotgun (WGS) entry which is preliminary data.</text>
</comment>
<feature type="region of interest" description="Disordered" evidence="1">
    <location>
        <begin position="1"/>
        <end position="20"/>
    </location>
</feature>
<dbReference type="AlphaFoldDB" id="A0A8J2PDQ7"/>
<evidence type="ECO:0000313" key="3">
    <source>
        <dbReference type="Proteomes" id="UP000708208"/>
    </source>
</evidence>
<organism evidence="2 3">
    <name type="scientific">Allacma fusca</name>
    <dbReference type="NCBI Taxonomy" id="39272"/>
    <lineage>
        <taxon>Eukaryota</taxon>
        <taxon>Metazoa</taxon>
        <taxon>Ecdysozoa</taxon>
        <taxon>Arthropoda</taxon>
        <taxon>Hexapoda</taxon>
        <taxon>Collembola</taxon>
        <taxon>Symphypleona</taxon>
        <taxon>Sminthuridae</taxon>
        <taxon>Allacma</taxon>
    </lineage>
</organism>
<reference evidence="2" key="1">
    <citation type="submission" date="2021-06" db="EMBL/GenBank/DDBJ databases">
        <authorList>
            <person name="Hodson N. C."/>
            <person name="Mongue J. A."/>
            <person name="Jaron S. K."/>
        </authorList>
    </citation>
    <scope>NUCLEOTIDE SEQUENCE</scope>
</reference>
<gene>
    <name evidence="2" type="ORF">AFUS01_LOCUS28384</name>
</gene>
<feature type="compositionally biased region" description="Polar residues" evidence="1">
    <location>
        <begin position="47"/>
        <end position="65"/>
    </location>
</feature>